<protein>
    <submittedName>
        <fullName evidence="2">Uncharacterized protein</fullName>
    </submittedName>
</protein>
<reference evidence="2" key="1">
    <citation type="submission" date="2014-09" db="EMBL/GenBank/DDBJ databases">
        <title>Genome sequence of the luminous mushroom Mycena chlorophos for searching fungal bioluminescence genes.</title>
        <authorList>
            <person name="Tanaka Y."/>
            <person name="Kasuga D."/>
            <person name="Oba Y."/>
            <person name="Hase S."/>
            <person name="Sato K."/>
            <person name="Oba Y."/>
            <person name="Sakakibara Y."/>
        </authorList>
    </citation>
    <scope>NUCLEOTIDE SEQUENCE</scope>
</reference>
<name>A0ABQ0L5D0_MYCCL</name>
<evidence type="ECO:0000313" key="2">
    <source>
        <dbReference type="EMBL" id="GAT46140.1"/>
    </source>
</evidence>
<keyword evidence="1" id="KW-0472">Membrane</keyword>
<accession>A0ABQ0L5D0</accession>
<feature type="transmembrane region" description="Helical" evidence="1">
    <location>
        <begin position="75"/>
        <end position="94"/>
    </location>
</feature>
<dbReference type="Proteomes" id="UP000815677">
    <property type="component" value="Unassembled WGS sequence"/>
</dbReference>
<proteinExistence type="predicted"/>
<feature type="transmembrane region" description="Helical" evidence="1">
    <location>
        <begin position="44"/>
        <end position="63"/>
    </location>
</feature>
<organism evidence="2 3">
    <name type="scientific">Mycena chlorophos</name>
    <name type="common">Agaric fungus</name>
    <name type="synonym">Agaricus chlorophos</name>
    <dbReference type="NCBI Taxonomy" id="658473"/>
    <lineage>
        <taxon>Eukaryota</taxon>
        <taxon>Fungi</taxon>
        <taxon>Dikarya</taxon>
        <taxon>Basidiomycota</taxon>
        <taxon>Agaricomycotina</taxon>
        <taxon>Agaricomycetes</taxon>
        <taxon>Agaricomycetidae</taxon>
        <taxon>Agaricales</taxon>
        <taxon>Marasmiineae</taxon>
        <taxon>Mycenaceae</taxon>
        <taxon>Mycena</taxon>
    </lineage>
</organism>
<keyword evidence="1" id="KW-1133">Transmembrane helix</keyword>
<evidence type="ECO:0000256" key="1">
    <source>
        <dbReference type="SAM" id="Phobius"/>
    </source>
</evidence>
<keyword evidence="3" id="KW-1185">Reference proteome</keyword>
<keyword evidence="1" id="KW-0812">Transmembrane</keyword>
<feature type="transmembrane region" description="Helical" evidence="1">
    <location>
        <begin position="106"/>
        <end position="124"/>
    </location>
</feature>
<gene>
    <name evidence="2" type="ORF">MCHLO_03678</name>
</gene>
<sequence length="148" mass="16576">MTTKEQAPASTLHRIFVGAYTIGGVVLLSAFPSAFFSSTELRPWAIFVFAYTLLFYALAAVLPWTDAKRPMNMRLLQALCFLMILLLNSDLSFPREPLRALGVPDYLIIASPAACAVLGFRLIFKWWGEIYWDPVALQDEKWVAPSSA</sequence>
<evidence type="ECO:0000313" key="3">
    <source>
        <dbReference type="Proteomes" id="UP000815677"/>
    </source>
</evidence>
<feature type="transmembrane region" description="Helical" evidence="1">
    <location>
        <begin position="12"/>
        <end position="32"/>
    </location>
</feature>
<dbReference type="EMBL" id="DF842145">
    <property type="protein sequence ID" value="GAT46140.1"/>
    <property type="molecule type" value="Genomic_DNA"/>
</dbReference>